<evidence type="ECO:0000313" key="2">
    <source>
        <dbReference type="Proteomes" id="UP000186817"/>
    </source>
</evidence>
<reference evidence="1 2" key="1">
    <citation type="submission" date="2016-02" db="EMBL/GenBank/DDBJ databases">
        <title>Genome analysis of coral dinoflagellate symbionts highlights evolutionary adaptations to a symbiotic lifestyle.</title>
        <authorList>
            <person name="Aranda M."/>
            <person name="Li Y."/>
            <person name="Liew Y.J."/>
            <person name="Baumgarten S."/>
            <person name="Simakov O."/>
            <person name="Wilson M."/>
            <person name="Piel J."/>
            <person name="Ashoor H."/>
            <person name="Bougouffa S."/>
            <person name="Bajic V.B."/>
            <person name="Ryu T."/>
            <person name="Ravasi T."/>
            <person name="Bayer T."/>
            <person name="Micklem G."/>
            <person name="Kim H."/>
            <person name="Bhak J."/>
            <person name="Lajeunesse T.C."/>
            <person name="Voolstra C.R."/>
        </authorList>
    </citation>
    <scope>NUCLEOTIDE SEQUENCE [LARGE SCALE GENOMIC DNA]</scope>
    <source>
        <strain evidence="1 2">CCMP2467</strain>
    </source>
</reference>
<organism evidence="1 2">
    <name type="scientific">Symbiodinium microadriaticum</name>
    <name type="common">Dinoflagellate</name>
    <name type="synonym">Zooxanthella microadriatica</name>
    <dbReference type="NCBI Taxonomy" id="2951"/>
    <lineage>
        <taxon>Eukaryota</taxon>
        <taxon>Sar</taxon>
        <taxon>Alveolata</taxon>
        <taxon>Dinophyceae</taxon>
        <taxon>Suessiales</taxon>
        <taxon>Symbiodiniaceae</taxon>
        <taxon>Symbiodinium</taxon>
    </lineage>
</organism>
<gene>
    <name evidence="1" type="ORF">AK812_SmicGene29871</name>
</gene>
<protein>
    <submittedName>
        <fullName evidence="1">Uncharacterized protein</fullName>
    </submittedName>
</protein>
<proteinExistence type="predicted"/>
<dbReference type="OrthoDB" id="434170at2759"/>
<comment type="caution">
    <text evidence="1">The sequence shown here is derived from an EMBL/GenBank/DDBJ whole genome shotgun (WGS) entry which is preliminary data.</text>
</comment>
<accession>A0A1Q9D0Q9</accession>
<dbReference type="EMBL" id="LSRX01000796">
    <property type="protein sequence ID" value="OLP88754.1"/>
    <property type="molecule type" value="Genomic_DNA"/>
</dbReference>
<sequence>MFESVLKLPIVIPLLQIAIAARARLLAIVEIKLLVMSAIATIDAATALQPWLLAIETLVLGLVERPGLFISDWQMYCEAFSLAEELHAMLCMSFARVAKESIVGDSVDAEIGGACGKAADWRQHCTGVIDTYVLTSPAPATPVAPLLPAAAAPAPATSVSLAAPSASTVVSVKKLSDHSDIRSDMVFYDKKLSDHPYETVGDQTHFSDKAAHAVFLGTASPSQKVVKWLITLQATAFSIWERQRRLDPWKRH</sequence>
<name>A0A1Q9D0Q9_SYMMI</name>
<evidence type="ECO:0000313" key="1">
    <source>
        <dbReference type="EMBL" id="OLP88754.1"/>
    </source>
</evidence>
<keyword evidence="2" id="KW-1185">Reference proteome</keyword>
<dbReference type="Proteomes" id="UP000186817">
    <property type="component" value="Unassembled WGS sequence"/>
</dbReference>
<dbReference type="AlphaFoldDB" id="A0A1Q9D0Q9"/>